<keyword evidence="1" id="KW-0862">Zinc</keyword>
<sequence>MHPLKEFNYVYDFDMLNEETGELEKCGRKFKTQNQIGHHKPTHNPDRPAARKVRRTRRTVVRRQQRVQVTPDESFNDYIPYAPRRLSEHSDLTAMSISNGLATPPLTYSYGTPTYVTHASAAHLTPDA</sequence>
<organism evidence="4 5">
    <name type="scientific">Agrocybe pediades</name>
    <dbReference type="NCBI Taxonomy" id="84607"/>
    <lineage>
        <taxon>Eukaryota</taxon>
        <taxon>Fungi</taxon>
        <taxon>Dikarya</taxon>
        <taxon>Basidiomycota</taxon>
        <taxon>Agaricomycotina</taxon>
        <taxon>Agaricomycetes</taxon>
        <taxon>Agaricomycetidae</taxon>
        <taxon>Agaricales</taxon>
        <taxon>Agaricineae</taxon>
        <taxon>Strophariaceae</taxon>
        <taxon>Agrocybe</taxon>
    </lineage>
</organism>
<dbReference type="PROSITE" id="PS50157">
    <property type="entry name" value="ZINC_FINGER_C2H2_2"/>
    <property type="match status" value="1"/>
</dbReference>
<gene>
    <name evidence="4" type="ORF">D9613_008954</name>
</gene>
<feature type="domain" description="C2H2-type" evidence="3">
    <location>
        <begin position="21"/>
        <end position="48"/>
    </location>
</feature>
<feature type="region of interest" description="Disordered" evidence="2">
    <location>
        <begin position="32"/>
        <end position="63"/>
    </location>
</feature>
<protein>
    <recommendedName>
        <fullName evidence="3">C2H2-type domain-containing protein</fullName>
    </recommendedName>
</protein>
<comment type="caution">
    <text evidence="4">The sequence shown here is derived from an EMBL/GenBank/DDBJ whole genome shotgun (WGS) entry which is preliminary data.</text>
</comment>
<dbReference type="Proteomes" id="UP000521872">
    <property type="component" value="Unassembled WGS sequence"/>
</dbReference>
<proteinExistence type="predicted"/>
<dbReference type="EMBL" id="JAACJL010000031">
    <property type="protein sequence ID" value="KAF4616940.1"/>
    <property type="molecule type" value="Genomic_DNA"/>
</dbReference>
<keyword evidence="1" id="KW-0479">Metal-binding</keyword>
<evidence type="ECO:0000256" key="2">
    <source>
        <dbReference type="SAM" id="MobiDB-lite"/>
    </source>
</evidence>
<keyword evidence="5" id="KW-1185">Reference proteome</keyword>
<dbReference type="GO" id="GO:0008270">
    <property type="term" value="F:zinc ion binding"/>
    <property type="evidence" value="ECO:0007669"/>
    <property type="project" value="UniProtKB-KW"/>
</dbReference>
<keyword evidence="1" id="KW-0863">Zinc-finger</keyword>
<accession>A0A8H4QT44</accession>
<name>A0A8H4QT44_9AGAR</name>
<evidence type="ECO:0000256" key="1">
    <source>
        <dbReference type="PROSITE-ProRule" id="PRU00042"/>
    </source>
</evidence>
<feature type="compositionally biased region" description="Basic residues" evidence="2">
    <location>
        <begin position="50"/>
        <end position="63"/>
    </location>
</feature>
<evidence type="ECO:0000313" key="5">
    <source>
        <dbReference type="Proteomes" id="UP000521872"/>
    </source>
</evidence>
<dbReference type="AlphaFoldDB" id="A0A8H4QT44"/>
<evidence type="ECO:0000313" key="4">
    <source>
        <dbReference type="EMBL" id="KAF4616940.1"/>
    </source>
</evidence>
<reference evidence="4 5" key="1">
    <citation type="submission" date="2019-12" db="EMBL/GenBank/DDBJ databases">
        <authorList>
            <person name="Floudas D."/>
            <person name="Bentzer J."/>
            <person name="Ahren D."/>
            <person name="Johansson T."/>
            <person name="Persson P."/>
            <person name="Tunlid A."/>
        </authorList>
    </citation>
    <scope>NUCLEOTIDE SEQUENCE [LARGE SCALE GENOMIC DNA]</scope>
    <source>
        <strain evidence="4 5">CBS 102.39</strain>
    </source>
</reference>
<evidence type="ECO:0000259" key="3">
    <source>
        <dbReference type="PROSITE" id="PS50157"/>
    </source>
</evidence>
<dbReference type="InterPro" id="IPR013087">
    <property type="entry name" value="Znf_C2H2_type"/>
</dbReference>